<reference evidence="1" key="2">
    <citation type="journal article" date="2023" name="Int. J. Mol. Sci.">
        <title>De Novo Assembly and Annotation of 11 Diverse Shrub Willow (Salix) Genomes Reveals Novel Gene Organization in Sex-Linked Regions.</title>
        <authorList>
            <person name="Hyden B."/>
            <person name="Feng K."/>
            <person name="Yates T.B."/>
            <person name="Jawdy S."/>
            <person name="Cereghino C."/>
            <person name="Smart L.B."/>
            <person name="Muchero W."/>
        </authorList>
    </citation>
    <scope>NUCLEOTIDE SEQUENCE</scope>
    <source>
        <tissue evidence="1">Shoot tip</tissue>
    </source>
</reference>
<reference evidence="1" key="1">
    <citation type="submission" date="2022-11" db="EMBL/GenBank/DDBJ databases">
        <authorList>
            <person name="Hyden B.L."/>
            <person name="Feng K."/>
            <person name="Yates T."/>
            <person name="Jawdy S."/>
            <person name="Smart L.B."/>
            <person name="Muchero W."/>
        </authorList>
    </citation>
    <scope>NUCLEOTIDE SEQUENCE</scope>
    <source>
        <tissue evidence="1">Shoot tip</tissue>
    </source>
</reference>
<dbReference type="AlphaFoldDB" id="A0A9Q1ANZ7"/>
<sequence>MDGAECSLFRQNLWWRKEFACLPKIREMDNFLRSFESSLHQNTTLPTLHQNTTLPTLHQNTTLVVGIDGQRVSFNDVLVTVPNLYIDGSCAVHGVDGSLVPIPSLLADSMKPRTQALPSQVAPKKHQTRQMFSYIRFIRRANRPNFSDEESETSHP</sequence>
<protein>
    <submittedName>
        <fullName evidence="1">Uncharacterized protein</fullName>
    </submittedName>
</protein>
<evidence type="ECO:0000313" key="1">
    <source>
        <dbReference type="EMBL" id="KAJ6778409.1"/>
    </source>
</evidence>
<gene>
    <name evidence="1" type="ORF">OIU74_002242</name>
</gene>
<evidence type="ECO:0000313" key="2">
    <source>
        <dbReference type="Proteomes" id="UP001151752"/>
    </source>
</evidence>
<comment type="caution">
    <text evidence="1">The sequence shown here is derived from an EMBL/GenBank/DDBJ whole genome shotgun (WGS) entry which is preliminary data.</text>
</comment>
<keyword evidence="2" id="KW-1185">Reference proteome</keyword>
<accession>A0A9Q1ANZ7</accession>
<dbReference type="EMBL" id="JAPFFM010000001">
    <property type="protein sequence ID" value="KAJ6778409.1"/>
    <property type="molecule type" value="Genomic_DNA"/>
</dbReference>
<organism evidence="1 2">
    <name type="scientific">Salix koriyanagi</name>
    <dbReference type="NCBI Taxonomy" id="2511006"/>
    <lineage>
        <taxon>Eukaryota</taxon>
        <taxon>Viridiplantae</taxon>
        <taxon>Streptophyta</taxon>
        <taxon>Embryophyta</taxon>
        <taxon>Tracheophyta</taxon>
        <taxon>Spermatophyta</taxon>
        <taxon>Magnoliopsida</taxon>
        <taxon>eudicotyledons</taxon>
        <taxon>Gunneridae</taxon>
        <taxon>Pentapetalae</taxon>
        <taxon>rosids</taxon>
        <taxon>fabids</taxon>
        <taxon>Malpighiales</taxon>
        <taxon>Salicaceae</taxon>
        <taxon>Saliceae</taxon>
        <taxon>Salix</taxon>
    </lineage>
</organism>
<name>A0A9Q1ANZ7_9ROSI</name>
<proteinExistence type="predicted"/>
<dbReference type="Proteomes" id="UP001151752">
    <property type="component" value="Chromosome 16"/>
</dbReference>